<dbReference type="EMBL" id="QRCT01000013">
    <property type="protein sequence ID" value="RDU24391.1"/>
    <property type="molecule type" value="Genomic_DNA"/>
</dbReference>
<dbReference type="GO" id="GO:1990362">
    <property type="term" value="F:butanol dehydrogenase (NAD+) activity"/>
    <property type="evidence" value="ECO:0007669"/>
    <property type="project" value="InterPro"/>
</dbReference>
<dbReference type="Pfam" id="PF00465">
    <property type="entry name" value="Fe-ADH"/>
    <property type="match status" value="1"/>
</dbReference>
<dbReference type="Gene3D" id="1.20.1090.10">
    <property type="entry name" value="Dehydroquinate synthase-like - alpha domain"/>
    <property type="match status" value="1"/>
</dbReference>
<comment type="caution">
    <text evidence="4">The sequence shown here is derived from an EMBL/GenBank/DDBJ whole genome shotgun (WGS) entry which is preliminary data.</text>
</comment>
<evidence type="ECO:0000259" key="3">
    <source>
        <dbReference type="Pfam" id="PF25137"/>
    </source>
</evidence>
<dbReference type="RefSeq" id="WP_115481135.1">
    <property type="nucleotide sequence ID" value="NZ_QRCT01000013.1"/>
</dbReference>
<dbReference type="FunFam" id="3.40.50.1970:FF:000003">
    <property type="entry name" value="Alcohol dehydrogenase, iron-containing"/>
    <property type="match status" value="1"/>
</dbReference>
<dbReference type="Pfam" id="PF25137">
    <property type="entry name" value="ADH_Fe_C"/>
    <property type="match status" value="1"/>
</dbReference>
<feature type="domain" description="Alcohol dehydrogenase iron-type/glycerol dehydrogenase GldA" evidence="2">
    <location>
        <begin position="9"/>
        <end position="178"/>
    </location>
</feature>
<dbReference type="GO" id="GO:0005829">
    <property type="term" value="C:cytosol"/>
    <property type="evidence" value="ECO:0007669"/>
    <property type="project" value="TreeGrafter"/>
</dbReference>
<evidence type="ECO:0000256" key="1">
    <source>
        <dbReference type="ARBA" id="ARBA00023002"/>
    </source>
</evidence>
<evidence type="ECO:0000313" key="4">
    <source>
        <dbReference type="EMBL" id="RDU24391.1"/>
    </source>
</evidence>
<keyword evidence="5" id="KW-1185">Reference proteome</keyword>
<dbReference type="InterPro" id="IPR001670">
    <property type="entry name" value="ADH_Fe/GldA"/>
</dbReference>
<keyword evidence="1" id="KW-0560">Oxidoreductase</keyword>
<dbReference type="PROSITE" id="PS00060">
    <property type="entry name" value="ADH_IRON_2"/>
    <property type="match status" value="1"/>
</dbReference>
<dbReference type="AlphaFoldDB" id="A0A371AXV5"/>
<dbReference type="Gene3D" id="3.40.50.1970">
    <property type="match status" value="1"/>
</dbReference>
<organism evidence="4 5">
    <name type="scientific">Anaerosacchariphilus polymeriproducens</name>
    <dbReference type="NCBI Taxonomy" id="1812858"/>
    <lineage>
        <taxon>Bacteria</taxon>
        <taxon>Bacillati</taxon>
        <taxon>Bacillota</taxon>
        <taxon>Clostridia</taxon>
        <taxon>Lachnospirales</taxon>
        <taxon>Lachnospiraceae</taxon>
        <taxon>Anaerosacchariphilus</taxon>
    </lineage>
</organism>
<protein>
    <submittedName>
        <fullName evidence="4">Iron-containing alcohol dehydrogenase</fullName>
    </submittedName>
</protein>
<dbReference type="Proteomes" id="UP000255036">
    <property type="component" value="Unassembled WGS sequence"/>
</dbReference>
<evidence type="ECO:0000313" key="5">
    <source>
        <dbReference type="Proteomes" id="UP000255036"/>
    </source>
</evidence>
<dbReference type="SUPFAM" id="SSF56796">
    <property type="entry name" value="Dehydroquinate synthase-like"/>
    <property type="match status" value="1"/>
</dbReference>
<dbReference type="PANTHER" id="PTHR43633:SF1">
    <property type="entry name" value="ALCOHOL DEHYDROGENASE YQHD"/>
    <property type="match status" value="1"/>
</dbReference>
<dbReference type="CDD" id="cd08187">
    <property type="entry name" value="BDH"/>
    <property type="match status" value="1"/>
</dbReference>
<dbReference type="InterPro" id="IPR044731">
    <property type="entry name" value="BDH-like"/>
</dbReference>
<dbReference type="OrthoDB" id="9801156at2"/>
<accession>A0A371AXV5</accession>
<proteinExistence type="predicted"/>
<dbReference type="InterPro" id="IPR018211">
    <property type="entry name" value="ADH_Fe_CS"/>
</dbReference>
<dbReference type="PANTHER" id="PTHR43633">
    <property type="entry name" value="ALCOHOL DEHYDROGENASE YQHD"/>
    <property type="match status" value="1"/>
</dbReference>
<dbReference type="GO" id="GO:0008106">
    <property type="term" value="F:alcohol dehydrogenase (NADP+) activity"/>
    <property type="evidence" value="ECO:0007669"/>
    <property type="project" value="TreeGrafter"/>
</dbReference>
<dbReference type="GO" id="GO:1990002">
    <property type="term" value="F:methylglyoxal reductase (NADPH) (acetol producing) activity"/>
    <property type="evidence" value="ECO:0007669"/>
    <property type="project" value="TreeGrafter"/>
</dbReference>
<reference evidence="4 5" key="1">
    <citation type="submission" date="2018-07" db="EMBL/GenBank/DDBJ databases">
        <title>Anaerosacharophilus polymeroproducens gen. nov. sp. nov., an anaerobic bacterium isolated from salt field.</title>
        <authorList>
            <person name="Kim W."/>
            <person name="Yang S.-H."/>
            <person name="Oh J."/>
            <person name="Lee J.-H."/>
            <person name="Kwon K.K."/>
        </authorList>
    </citation>
    <scope>NUCLEOTIDE SEQUENCE [LARGE SCALE GENOMIC DNA]</scope>
    <source>
        <strain evidence="4 5">MCWD5</strain>
    </source>
</reference>
<name>A0A371AXV5_9FIRM</name>
<feature type="domain" description="Fe-containing alcohol dehydrogenase-like C-terminal" evidence="3">
    <location>
        <begin position="192"/>
        <end position="391"/>
    </location>
</feature>
<dbReference type="InterPro" id="IPR056798">
    <property type="entry name" value="ADH_Fe_C"/>
</dbReference>
<evidence type="ECO:0000259" key="2">
    <source>
        <dbReference type="Pfam" id="PF00465"/>
    </source>
</evidence>
<sequence length="392" mass="43250">MRNFRFYAPTKVVFGKDTESKVGGLVKEQNCKKVLVHYGGNSAKKSGLLDRIYDSLKEAGIDYVSLGGVVPNPRLSKVYEGIELCKKEGVDFILAVGGGSVIDSGKAIGYGMVNDCDVWDLYERKAQPKGCLPIGAVLTIAAAGSEMSNSSVITKEEGELKRSCNNDFARCKFAIMNPELTYTLPQYQTQSGCTDILMHTMERYFTTVKNTELTDSIGEALMKTVIHNAKILMKEPENYDARAEVMWASSISHNDLTGCGTIGDWASHQIEHELGGMFDVAHGAGLAAVWGSWARYVYKTDVNRFAKFAVNVLNVPNNFSNPERVALEGIEAMENFYREIGMPTSIKELGINITDEQISEMAQKCTHDNTITIGGFQKLNKEDVEKIFQAAR</sequence>
<dbReference type="GO" id="GO:0046872">
    <property type="term" value="F:metal ion binding"/>
    <property type="evidence" value="ECO:0007669"/>
    <property type="project" value="InterPro"/>
</dbReference>
<gene>
    <name evidence="4" type="ORF">DWV06_05305</name>
</gene>